<keyword evidence="7 8" id="KW-0998">Cell outer membrane</keyword>
<dbReference type="InterPro" id="IPR008969">
    <property type="entry name" value="CarboxyPept-like_regulatory"/>
</dbReference>
<comment type="caution">
    <text evidence="12">The sequence shown here is derived from an EMBL/GenBank/DDBJ whole genome shotgun (WGS) entry which is preliminary data.</text>
</comment>
<protein>
    <submittedName>
        <fullName evidence="12">TonB-dependent receptor</fullName>
    </submittedName>
</protein>
<dbReference type="InterPro" id="IPR023997">
    <property type="entry name" value="TonB-dep_OMP_SusC/RagA_CS"/>
</dbReference>
<feature type="domain" description="TonB-dependent receptor-like beta-barrel" evidence="10">
    <location>
        <begin position="547"/>
        <end position="896"/>
    </location>
</feature>
<dbReference type="InterPro" id="IPR037066">
    <property type="entry name" value="Plug_dom_sf"/>
</dbReference>
<evidence type="ECO:0000313" key="13">
    <source>
        <dbReference type="Proteomes" id="UP001172083"/>
    </source>
</evidence>
<dbReference type="NCBIfam" id="TIGR04057">
    <property type="entry name" value="SusC_RagA_signa"/>
    <property type="match status" value="1"/>
</dbReference>
<accession>A0ABT8KZ11</accession>
<dbReference type="Proteomes" id="UP001172083">
    <property type="component" value="Unassembled WGS sequence"/>
</dbReference>
<dbReference type="Gene3D" id="2.170.130.10">
    <property type="entry name" value="TonB-dependent receptor, plug domain"/>
    <property type="match status" value="1"/>
</dbReference>
<dbReference type="Gene3D" id="2.60.40.1120">
    <property type="entry name" value="Carboxypeptidase-like, regulatory domain"/>
    <property type="match status" value="1"/>
</dbReference>
<dbReference type="SUPFAM" id="SSF56935">
    <property type="entry name" value="Porins"/>
    <property type="match status" value="1"/>
</dbReference>
<dbReference type="RefSeq" id="WP_346756071.1">
    <property type="nucleotide sequence ID" value="NZ_JAUJEB010000001.1"/>
</dbReference>
<comment type="subcellular location">
    <subcellularLocation>
        <location evidence="1 8">Cell outer membrane</location>
        <topology evidence="1 8">Multi-pass membrane protein</topology>
    </subcellularLocation>
</comment>
<keyword evidence="3 8" id="KW-1134">Transmembrane beta strand</keyword>
<evidence type="ECO:0000256" key="2">
    <source>
        <dbReference type="ARBA" id="ARBA00022448"/>
    </source>
</evidence>
<evidence type="ECO:0000259" key="11">
    <source>
        <dbReference type="Pfam" id="PF07715"/>
    </source>
</evidence>
<dbReference type="InterPro" id="IPR023996">
    <property type="entry name" value="TonB-dep_OMP_SusC/RagA"/>
</dbReference>
<dbReference type="InterPro" id="IPR012910">
    <property type="entry name" value="Plug_dom"/>
</dbReference>
<evidence type="ECO:0000259" key="10">
    <source>
        <dbReference type="Pfam" id="PF00593"/>
    </source>
</evidence>
<keyword evidence="2 8" id="KW-0813">Transport</keyword>
<evidence type="ECO:0000313" key="12">
    <source>
        <dbReference type="EMBL" id="MDN5210730.1"/>
    </source>
</evidence>
<evidence type="ECO:0000256" key="9">
    <source>
        <dbReference type="RuleBase" id="RU003357"/>
    </source>
</evidence>
<sequence>MLVSKQVFYMFLIQVIAMQLLLAKASNGQRQLLKEVEVEMNLTDVSLTKVFNIISGQTGFVFGYDTELIKSDGKKYNFSFKKSNLREVLETIAYEAEVRFKRLNNNILVIEDKRNQTPKKIKITEVTEVSGRVTDENNEGLPGVSVLVKGTTIGAVTDVEGKYKIGVPDDAVALVFSYVGYLKEEVEIAGRTIIDLMLTPDIETLSEIVVIGYGEQKKINLTGSVSNISRESLESRAVTNISSGLSGLAPGVLVTQATGGRAGQDGGSIRIRGIGTFNNSNPLIVVDGIPSEGTSIMNDIDPNDIENISVLKDAASAAIYGSRGANGVILITTKRGTEGKASLTYNGYIGWQKATTMPDYVSDFALYMEQANINRGTEIFDPADIQLWRDNPNDPLRFPNVDWYEEQVGGTASIHSHNLSYSGGTDATQYRFSLSYLDQDGLTSGNNFKRYGFRTNLQSEVAKGVDIGGNLFFRWSNLVPNLLNEGNGTINTGLVPGIPNIQHPDGRWGGAQQSAVGTVNNPHAFRANRTNKRTQQRLLGDVFASWEVVPGLTATAKLALNFNHEVRNTFNGRYDLWDFRRDVITRQLALGSGRSATSRQDQDYLLTTNLLLEYQKSLGEHNFKLLGGYESLKFRDDFVSVSREQFPNNEVQAIDAGVLVSGSGGDIVEWALQSYFGRLNYNFAEKYFVEVNFRADGSSRFKDGNRWGHFPAFSAGWNISEEEFMQDVDFIDQLKLRASWGRLGNNRIGNYAYQSTYNLNQNYSFGGTVFSGIAQTALVNEDILWEETTTTDFGLDAALFSGKLTFAFDYFRRETEGILTGLPIPKFLGDKSNPTVNLASMVNKGFEVSLGYRGNIGELDFNVSGHVTQTDNEVTDYFEDIVTGGTQIGFPYNSFFGLEAIGIFRTQEQLDAAATHRNNTDLGDIEFKDQITEDTDNDGIPDAGNGIIDSDDRVIVGNRIPKYIYGGNIGFQYKGFDLGLIIQGVANRDVNTLGNGARPIQQGDRGNLHQRWVDDAWSSDNPNGTLPRLFENTFTGLNDDISTFWVKDLSFFRLKNVQLGYNLPVSLINKYGIQKIRVYVSADNLLTITNEEWGFDPETASTNAVPNVRTVILGVNIGF</sequence>
<dbReference type="InterPro" id="IPR039426">
    <property type="entry name" value="TonB-dep_rcpt-like"/>
</dbReference>
<evidence type="ECO:0000256" key="4">
    <source>
        <dbReference type="ARBA" id="ARBA00022692"/>
    </source>
</evidence>
<dbReference type="Pfam" id="PF07715">
    <property type="entry name" value="Plug"/>
    <property type="match status" value="1"/>
</dbReference>
<dbReference type="NCBIfam" id="TIGR04056">
    <property type="entry name" value="OMP_RagA_SusC"/>
    <property type="match status" value="1"/>
</dbReference>
<dbReference type="InterPro" id="IPR000531">
    <property type="entry name" value="Beta-barrel_TonB"/>
</dbReference>
<organism evidence="12 13">
    <name type="scientific">Agaribacillus aureus</name>
    <dbReference type="NCBI Taxonomy" id="3051825"/>
    <lineage>
        <taxon>Bacteria</taxon>
        <taxon>Pseudomonadati</taxon>
        <taxon>Bacteroidota</taxon>
        <taxon>Cytophagia</taxon>
        <taxon>Cytophagales</taxon>
        <taxon>Splendidivirgaceae</taxon>
        <taxon>Agaribacillus</taxon>
    </lineage>
</organism>
<keyword evidence="12" id="KW-0675">Receptor</keyword>
<keyword evidence="5 9" id="KW-0798">TonB box</keyword>
<keyword evidence="6 8" id="KW-0472">Membrane</keyword>
<dbReference type="SUPFAM" id="SSF49464">
    <property type="entry name" value="Carboxypeptidase regulatory domain-like"/>
    <property type="match status" value="1"/>
</dbReference>
<gene>
    <name evidence="12" type="ORF">QQ020_01685</name>
</gene>
<keyword evidence="13" id="KW-1185">Reference proteome</keyword>
<dbReference type="InterPro" id="IPR036942">
    <property type="entry name" value="Beta-barrel_TonB_sf"/>
</dbReference>
<dbReference type="Gene3D" id="2.40.170.20">
    <property type="entry name" value="TonB-dependent receptor, beta-barrel domain"/>
    <property type="match status" value="1"/>
</dbReference>
<evidence type="ECO:0000256" key="5">
    <source>
        <dbReference type="ARBA" id="ARBA00023077"/>
    </source>
</evidence>
<dbReference type="EMBL" id="JAUJEB010000001">
    <property type="protein sequence ID" value="MDN5210730.1"/>
    <property type="molecule type" value="Genomic_DNA"/>
</dbReference>
<evidence type="ECO:0000256" key="6">
    <source>
        <dbReference type="ARBA" id="ARBA00023136"/>
    </source>
</evidence>
<reference evidence="12" key="1">
    <citation type="submission" date="2023-06" db="EMBL/GenBank/DDBJ databases">
        <title>Genomic of Agaribacillus aureum.</title>
        <authorList>
            <person name="Wang G."/>
        </authorList>
    </citation>
    <scope>NUCLEOTIDE SEQUENCE</scope>
    <source>
        <strain evidence="12">BMA12</strain>
    </source>
</reference>
<evidence type="ECO:0000256" key="3">
    <source>
        <dbReference type="ARBA" id="ARBA00022452"/>
    </source>
</evidence>
<dbReference type="Pfam" id="PF13715">
    <property type="entry name" value="CarbopepD_reg_2"/>
    <property type="match status" value="1"/>
</dbReference>
<evidence type="ECO:0000256" key="8">
    <source>
        <dbReference type="PROSITE-ProRule" id="PRU01360"/>
    </source>
</evidence>
<comment type="similarity">
    <text evidence="8 9">Belongs to the TonB-dependent receptor family.</text>
</comment>
<dbReference type="PROSITE" id="PS52016">
    <property type="entry name" value="TONB_DEPENDENT_REC_3"/>
    <property type="match status" value="1"/>
</dbReference>
<keyword evidence="4 8" id="KW-0812">Transmembrane</keyword>
<evidence type="ECO:0000256" key="1">
    <source>
        <dbReference type="ARBA" id="ARBA00004571"/>
    </source>
</evidence>
<feature type="domain" description="TonB-dependent receptor plug" evidence="11">
    <location>
        <begin position="218"/>
        <end position="328"/>
    </location>
</feature>
<name>A0ABT8KZ11_9BACT</name>
<dbReference type="Pfam" id="PF00593">
    <property type="entry name" value="TonB_dep_Rec_b-barrel"/>
    <property type="match status" value="1"/>
</dbReference>
<evidence type="ECO:0000256" key="7">
    <source>
        <dbReference type="ARBA" id="ARBA00023237"/>
    </source>
</evidence>
<proteinExistence type="inferred from homology"/>